<dbReference type="AlphaFoldDB" id="A0A9R1WNB7"/>
<evidence type="ECO:0000256" key="7">
    <source>
        <dbReference type="ARBA" id="ARBA00046288"/>
    </source>
</evidence>
<dbReference type="GO" id="GO:0005524">
    <property type="term" value="F:ATP binding"/>
    <property type="evidence" value="ECO:0007669"/>
    <property type="project" value="InterPro"/>
</dbReference>
<feature type="region of interest" description="Disordered" evidence="8">
    <location>
        <begin position="340"/>
        <end position="361"/>
    </location>
</feature>
<evidence type="ECO:0000256" key="4">
    <source>
        <dbReference type="ARBA" id="ARBA00022737"/>
    </source>
</evidence>
<evidence type="ECO:0000259" key="10">
    <source>
        <dbReference type="PROSITE" id="PS50011"/>
    </source>
</evidence>
<keyword evidence="1" id="KW-0433">Leucine-rich repeat</keyword>
<dbReference type="FunFam" id="3.80.10.10:FF:000400">
    <property type="entry name" value="Nuclear pore complex protein NUP107"/>
    <property type="match status" value="1"/>
</dbReference>
<feature type="region of interest" description="Disordered" evidence="8">
    <location>
        <begin position="369"/>
        <end position="388"/>
    </location>
</feature>
<reference evidence="11 12" key="1">
    <citation type="journal article" date="2017" name="Nat. Commun.">
        <title>Genome assembly with in vitro proximity ligation data and whole-genome triplication in lettuce.</title>
        <authorList>
            <person name="Reyes-Chin-Wo S."/>
            <person name="Wang Z."/>
            <person name="Yang X."/>
            <person name="Kozik A."/>
            <person name="Arikit S."/>
            <person name="Song C."/>
            <person name="Xia L."/>
            <person name="Froenicke L."/>
            <person name="Lavelle D.O."/>
            <person name="Truco M.J."/>
            <person name="Xia R."/>
            <person name="Zhu S."/>
            <person name="Xu C."/>
            <person name="Xu H."/>
            <person name="Xu X."/>
            <person name="Cox K."/>
            <person name="Korf I."/>
            <person name="Meyers B.C."/>
            <person name="Michelmore R.W."/>
        </authorList>
    </citation>
    <scope>NUCLEOTIDE SEQUENCE [LARGE SCALE GENOMIC DNA]</scope>
    <source>
        <strain evidence="12">cv. Salinas</strain>
        <tissue evidence="11">Seedlings</tissue>
    </source>
</reference>
<dbReference type="InterPro" id="IPR000719">
    <property type="entry name" value="Prot_kinase_dom"/>
</dbReference>
<dbReference type="Pfam" id="PF07714">
    <property type="entry name" value="PK_Tyr_Ser-Thr"/>
    <property type="match status" value="1"/>
</dbReference>
<dbReference type="PANTHER" id="PTHR46084:SF1">
    <property type="entry name" value="PROTEIN MALE DISCOVERER 2"/>
    <property type="match status" value="1"/>
</dbReference>
<dbReference type="Gene3D" id="3.80.10.10">
    <property type="entry name" value="Ribonuclease Inhibitor"/>
    <property type="match status" value="1"/>
</dbReference>
<keyword evidence="6 9" id="KW-0472">Membrane</keyword>
<evidence type="ECO:0000256" key="5">
    <source>
        <dbReference type="ARBA" id="ARBA00022989"/>
    </source>
</evidence>
<dbReference type="Gene3D" id="3.30.200.20">
    <property type="entry name" value="Phosphorylase Kinase, domain 1"/>
    <property type="match status" value="1"/>
</dbReference>
<dbReference type="SUPFAM" id="SSF56112">
    <property type="entry name" value="Protein kinase-like (PK-like)"/>
    <property type="match status" value="1"/>
</dbReference>
<comment type="subcellular location">
    <subcellularLocation>
        <location evidence="7">Endomembrane system</location>
        <topology evidence="7">Single-pass type I membrane protein</topology>
    </subcellularLocation>
</comment>
<dbReference type="InterPro" id="IPR011009">
    <property type="entry name" value="Kinase-like_dom_sf"/>
</dbReference>
<dbReference type="FunFam" id="3.30.200.20:FF:000489">
    <property type="entry name" value="Inactive receptor-like serine/threonine-protein kinase"/>
    <property type="match status" value="1"/>
</dbReference>
<dbReference type="Pfam" id="PF23598">
    <property type="entry name" value="LRR_14"/>
    <property type="match status" value="1"/>
</dbReference>
<feature type="compositionally biased region" description="Low complexity" evidence="8">
    <location>
        <begin position="437"/>
        <end position="446"/>
    </location>
</feature>
<keyword evidence="2 9" id="KW-0812">Transmembrane</keyword>
<dbReference type="InterPro" id="IPR001245">
    <property type="entry name" value="Ser-Thr/Tyr_kinase_cat_dom"/>
</dbReference>
<dbReference type="InterPro" id="IPR055414">
    <property type="entry name" value="LRR_R13L4/SHOC2-like"/>
</dbReference>
<dbReference type="GO" id="GO:0012505">
    <property type="term" value="C:endomembrane system"/>
    <property type="evidence" value="ECO:0007669"/>
    <property type="project" value="UniProtKB-SubCell"/>
</dbReference>
<feature type="transmembrane region" description="Helical" evidence="9">
    <location>
        <begin position="451"/>
        <end position="474"/>
    </location>
</feature>
<accession>A0A9R1WNB7</accession>
<keyword evidence="4" id="KW-0677">Repeat</keyword>
<dbReference type="Pfam" id="PF08263">
    <property type="entry name" value="LRRNT_2"/>
    <property type="match status" value="1"/>
</dbReference>
<name>A0A9R1WNB7_LACSA</name>
<gene>
    <name evidence="11" type="ORF">LSAT_V11C100007090</name>
</gene>
<comment type="caution">
    <text evidence="11">The sequence shown here is derived from an EMBL/GenBank/DDBJ whole genome shotgun (WGS) entry which is preliminary data.</text>
</comment>
<proteinExistence type="predicted"/>
<dbReference type="PROSITE" id="PS50011">
    <property type="entry name" value="PROTEIN_KINASE_DOM"/>
    <property type="match status" value="1"/>
</dbReference>
<dbReference type="EMBL" id="NBSK02000001">
    <property type="protein sequence ID" value="KAJ0226814.1"/>
    <property type="molecule type" value="Genomic_DNA"/>
</dbReference>
<dbReference type="Proteomes" id="UP000235145">
    <property type="component" value="Unassembled WGS sequence"/>
</dbReference>
<dbReference type="InterPro" id="IPR032675">
    <property type="entry name" value="LRR_dom_sf"/>
</dbReference>
<evidence type="ECO:0000256" key="9">
    <source>
        <dbReference type="SAM" id="Phobius"/>
    </source>
</evidence>
<feature type="region of interest" description="Disordered" evidence="8">
    <location>
        <begin position="393"/>
        <end position="446"/>
    </location>
</feature>
<evidence type="ECO:0000256" key="3">
    <source>
        <dbReference type="ARBA" id="ARBA00022729"/>
    </source>
</evidence>
<dbReference type="Gene3D" id="1.10.510.10">
    <property type="entry name" value="Transferase(Phosphotransferase) domain 1"/>
    <property type="match status" value="1"/>
</dbReference>
<evidence type="ECO:0000256" key="1">
    <source>
        <dbReference type="ARBA" id="ARBA00022614"/>
    </source>
</evidence>
<dbReference type="GO" id="GO:0004713">
    <property type="term" value="F:protein tyrosine kinase activity"/>
    <property type="evidence" value="ECO:0007669"/>
    <property type="project" value="InterPro"/>
</dbReference>
<dbReference type="PANTHER" id="PTHR46084">
    <property type="entry name" value="PROTEIN MALE DISCOVERER 2"/>
    <property type="match status" value="1"/>
</dbReference>
<sequence>MWFQVLSGRMESGVNGGPVSTLLLRTSMKCRVLIRKLEKARVYIDFYETELNTCHLQSLKKPQQGDVQRFHLNTFKIASFCTFLSSNATKEVLWLKRLETHKMRDPDLIIKLKRESWLLAETTAASTTAMGCRWTTYKLCLACFMLLILLHSCSSLNPEGVALLDFRAGVSYDPYGAFTSWNPSDLDPCSWSNVLCVDGNVQVLDLNGLSLEGVLAPEIGNLTHLRHLVLSQNQFSGAIPKELGELTMLEILDLRDNNFSGFIPSELGRMHSLKRLLCNNNLEGSIPMELRTLNFLYEMQYDENLLSLVADGIGCLNRKFGHCIMHGKCSSHNCLNTEKRAESEEEEEETEDVKQEHDGNIVRRKLAEQSPNLAAAPSPIDGFGPPKIINLPSSRSSGSFPAVPKEKKEATPTPININNNNNPPPSSHGPFKDSTPENQNQNQESESNSNMWKILVIIFCLILVVIMCITLWCVCRSRAVKTIAPWRSGISGQLQKAFVTGVPKLNRMELETACEDFSNIIETTEGYTLYKGTLSSGVEICVASTSMTSLKDWSKRAELGFRKKIDALSRVNHKNFVNVIGYCEEDEPFARMMVFEYAPNGSLSEHLHVKELEHLDWRSRMRIIMGTAYCLEYMHELNPPIPHSNLNSTMIRLTEDYAPKVAEMSFWRDLMSKSKLSTADSESEHSQLPPLIDTETNVYCFGLLMREIISGIKVPLLPSQEYLDDNTVDPTLKSFKQEEVDIIYQVIEECIQQDPRNRPTMKQVVQKLKGGLGISPEQAVPRLSPLWWAELEILSGEPV</sequence>
<dbReference type="SMART" id="SM00219">
    <property type="entry name" value="TyrKc"/>
    <property type="match status" value="1"/>
</dbReference>
<feature type="domain" description="Protein kinase" evidence="10">
    <location>
        <begin position="480"/>
        <end position="772"/>
    </location>
</feature>
<feature type="compositionally biased region" description="Basic and acidic residues" evidence="8">
    <location>
        <begin position="352"/>
        <end position="361"/>
    </location>
</feature>
<dbReference type="InterPro" id="IPR013210">
    <property type="entry name" value="LRR_N_plant-typ"/>
</dbReference>
<feature type="compositionally biased region" description="Low complexity" evidence="8">
    <location>
        <begin position="411"/>
        <end position="421"/>
    </location>
</feature>
<evidence type="ECO:0000256" key="8">
    <source>
        <dbReference type="SAM" id="MobiDB-lite"/>
    </source>
</evidence>
<dbReference type="InterPro" id="IPR020635">
    <property type="entry name" value="Tyr_kinase_cat_dom"/>
</dbReference>
<dbReference type="SUPFAM" id="SSF52058">
    <property type="entry name" value="L domain-like"/>
    <property type="match status" value="1"/>
</dbReference>
<evidence type="ECO:0000256" key="2">
    <source>
        <dbReference type="ARBA" id="ARBA00022692"/>
    </source>
</evidence>
<protein>
    <recommendedName>
        <fullName evidence="10">Protein kinase domain-containing protein</fullName>
    </recommendedName>
</protein>
<keyword evidence="3" id="KW-0732">Signal</keyword>
<organism evidence="11 12">
    <name type="scientific">Lactuca sativa</name>
    <name type="common">Garden lettuce</name>
    <dbReference type="NCBI Taxonomy" id="4236"/>
    <lineage>
        <taxon>Eukaryota</taxon>
        <taxon>Viridiplantae</taxon>
        <taxon>Streptophyta</taxon>
        <taxon>Embryophyta</taxon>
        <taxon>Tracheophyta</taxon>
        <taxon>Spermatophyta</taxon>
        <taxon>Magnoliopsida</taxon>
        <taxon>eudicotyledons</taxon>
        <taxon>Gunneridae</taxon>
        <taxon>Pentapetalae</taxon>
        <taxon>asterids</taxon>
        <taxon>campanulids</taxon>
        <taxon>Asterales</taxon>
        <taxon>Asteraceae</taxon>
        <taxon>Cichorioideae</taxon>
        <taxon>Cichorieae</taxon>
        <taxon>Lactucinae</taxon>
        <taxon>Lactuca</taxon>
    </lineage>
</organism>
<evidence type="ECO:0000256" key="6">
    <source>
        <dbReference type="ARBA" id="ARBA00023136"/>
    </source>
</evidence>
<keyword evidence="12" id="KW-1185">Reference proteome</keyword>
<evidence type="ECO:0000313" key="12">
    <source>
        <dbReference type="Proteomes" id="UP000235145"/>
    </source>
</evidence>
<dbReference type="GO" id="GO:0004674">
    <property type="term" value="F:protein serine/threonine kinase activity"/>
    <property type="evidence" value="ECO:0007669"/>
    <property type="project" value="UniProtKB-EC"/>
</dbReference>
<evidence type="ECO:0000313" key="11">
    <source>
        <dbReference type="EMBL" id="KAJ0226814.1"/>
    </source>
</evidence>
<keyword evidence="5 9" id="KW-1133">Transmembrane helix</keyword>